<proteinExistence type="predicted"/>
<dbReference type="SUPFAM" id="SSF159238">
    <property type="entry name" value="SO1590-like"/>
    <property type="match status" value="1"/>
</dbReference>
<dbReference type="Gene3D" id="2.40.350.10">
    <property type="entry name" value="SO1590-like"/>
    <property type="match status" value="1"/>
</dbReference>
<dbReference type="Pfam" id="PF11528">
    <property type="entry name" value="DUF3224"/>
    <property type="match status" value="1"/>
</dbReference>
<dbReference type="Proteomes" id="UP001210380">
    <property type="component" value="Unassembled WGS sequence"/>
</dbReference>
<gene>
    <name evidence="1" type="ORF">OU415_33280</name>
</gene>
<reference evidence="1 2" key="1">
    <citation type="submission" date="2022-11" db="EMBL/GenBank/DDBJ databases">
        <title>Draft genome sequence of Saccharopolyspora sp. WRP15-2 isolated from rhizosphere soils of wild rice in Thailand.</title>
        <authorList>
            <person name="Duangmal K."/>
            <person name="Kammanee S."/>
            <person name="Muangham S."/>
        </authorList>
    </citation>
    <scope>NUCLEOTIDE SEQUENCE [LARGE SCALE GENOMIC DNA]</scope>
    <source>
        <strain evidence="1 2">WRP15-2</strain>
    </source>
</reference>
<comment type="caution">
    <text evidence="1">The sequence shown here is derived from an EMBL/GenBank/DDBJ whole genome shotgun (WGS) entry which is preliminary data.</text>
</comment>
<protein>
    <submittedName>
        <fullName evidence="1">DUF3224 domain-containing protein</fullName>
    </submittedName>
</protein>
<dbReference type="RefSeq" id="WP_270953506.1">
    <property type="nucleotide sequence ID" value="NZ_JAQGLA010000096.1"/>
</dbReference>
<sequence>MLVAALIERISMQTTGSFTVTSWDEDVVGDEHPKLARASVAYAFSGGISGETTCAYALVYNADQTGAFNGMQLVRGTVDGREGAFAVREQGHFGTDGKIHSTFEVVPGSGTGDLAGLRGTGTYTAVHGEPAVPYAFDYELA</sequence>
<evidence type="ECO:0000313" key="2">
    <source>
        <dbReference type="Proteomes" id="UP001210380"/>
    </source>
</evidence>
<dbReference type="InterPro" id="IPR023159">
    <property type="entry name" value="SO1590-like_sf"/>
</dbReference>
<keyword evidence="2" id="KW-1185">Reference proteome</keyword>
<accession>A0ABT4V8R7</accession>
<evidence type="ECO:0000313" key="1">
    <source>
        <dbReference type="EMBL" id="MDA3630340.1"/>
    </source>
</evidence>
<dbReference type="EMBL" id="JAQGLA010000096">
    <property type="protein sequence ID" value="MDA3630340.1"/>
    <property type="molecule type" value="Genomic_DNA"/>
</dbReference>
<organism evidence="1 2">
    <name type="scientific">Saccharopolyspora oryzae</name>
    <dbReference type="NCBI Taxonomy" id="2997343"/>
    <lineage>
        <taxon>Bacteria</taxon>
        <taxon>Bacillati</taxon>
        <taxon>Actinomycetota</taxon>
        <taxon>Actinomycetes</taxon>
        <taxon>Pseudonocardiales</taxon>
        <taxon>Pseudonocardiaceae</taxon>
        <taxon>Saccharopolyspora</taxon>
    </lineage>
</organism>
<dbReference type="InterPro" id="IPR021607">
    <property type="entry name" value="DUF3224"/>
</dbReference>
<name>A0ABT4V8R7_9PSEU</name>